<comment type="subcellular location">
    <subcellularLocation>
        <location evidence="1">Mitochondrion membrane</location>
        <topology evidence="1">Multi-pass membrane protein</topology>
    </subcellularLocation>
</comment>
<dbReference type="Gene3D" id="1.50.40.10">
    <property type="entry name" value="Mitochondrial carrier domain"/>
    <property type="match status" value="1"/>
</dbReference>
<dbReference type="AlphaFoldDB" id="G0UZ19"/>
<keyword evidence="6" id="KW-1133">Transmembrane helix</keyword>
<evidence type="ECO:0000256" key="6">
    <source>
        <dbReference type="ARBA" id="ARBA00022989"/>
    </source>
</evidence>
<feature type="repeat" description="Solcar" evidence="9">
    <location>
        <begin position="4"/>
        <end position="89"/>
    </location>
</feature>
<accession>G0UZ19</accession>
<keyword evidence="5" id="KW-0677">Repeat</keyword>
<dbReference type="InterPro" id="IPR018108">
    <property type="entry name" value="MCP_transmembrane"/>
</dbReference>
<dbReference type="EMBL" id="HE575324">
    <property type="protein sequence ID" value="CCC94638.1"/>
    <property type="molecule type" value="Genomic_DNA"/>
</dbReference>
<evidence type="ECO:0000256" key="8">
    <source>
        <dbReference type="ARBA" id="ARBA00023136"/>
    </source>
</evidence>
<keyword evidence="8 9" id="KW-0472">Membrane</keyword>
<dbReference type="Pfam" id="PF00153">
    <property type="entry name" value="Mito_carr"/>
    <property type="match status" value="3"/>
</dbReference>
<organism evidence="11">
    <name type="scientific">Trypanosoma congolense (strain IL3000)</name>
    <dbReference type="NCBI Taxonomy" id="1068625"/>
    <lineage>
        <taxon>Eukaryota</taxon>
        <taxon>Discoba</taxon>
        <taxon>Euglenozoa</taxon>
        <taxon>Kinetoplastea</taxon>
        <taxon>Metakinetoplastina</taxon>
        <taxon>Trypanosomatida</taxon>
        <taxon>Trypanosomatidae</taxon>
        <taxon>Trypanosoma</taxon>
        <taxon>Nannomonas</taxon>
    </lineage>
</organism>
<evidence type="ECO:0000256" key="7">
    <source>
        <dbReference type="ARBA" id="ARBA00023128"/>
    </source>
</evidence>
<dbReference type="PANTHER" id="PTHR45624">
    <property type="entry name" value="MITOCHONDRIAL BASIC AMINO ACIDS TRANSPORTER-RELATED"/>
    <property type="match status" value="1"/>
</dbReference>
<evidence type="ECO:0000256" key="9">
    <source>
        <dbReference type="PROSITE-ProRule" id="PRU00282"/>
    </source>
</evidence>
<protein>
    <submittedName>
        <fullName evidence="11">Putative mitochondrial carrier protein</fullName>
    </submittedName>
</protein>
<keyword evidence="4 9" id="KW-0812">Transmembrane</keyword>
<keyword evidence="3 10" id="KW-0813">Transport</keyword>
<evidence type="ECO:0000256" key="5">
    <source>
        <dbReference type="ARBA" id="ARBA00022737"/>
    </source>
</evidence>
<feature type="repeat" description="Solcar" evidence="9">
    <location>
        <begin position="104"/>
        <end position="194"/>
    </location>
</feature>
<evidence type="ECO:0000256" key="1">
    <source>
        <dbReference type="ARBA" id="ARBA00004225"/>
    </source>
</evidence>
<reference evidence="11" key="1">
    <citation type="journal article" date="2012" name="Proc. Natl. Acad. Sci. U.S.A.">
        <title>Antigenic diversity is generated by distinct evolutionary mechanisms in African trypanosome species.</title>
        <authorList>
            <person name="Jackson A.P."/>
            <person name="Berry A."/>
            <person name="Aslett M."/>
            <person name="Allison H.C."/>
            <person name="Burton P."/>
            <person name="Vavrova-Anderson J."/>
            <person name="Brown R."/>
            <person name="Browne H."/>
            <person name="Corton N."/>
            <person name="Hauser H."/>
            <person name="Gamble J."/>
            <person name="Gilderthorp R."/>
            <person name="Marcello L."/>
            <person name="McQuillan J."/>
            <person name="Otto T.D."/>
            <person name="Quail M.A."/>
            <person name="Sanders M.J."/>
            <person name="van Tonder A."/>
            <person name="Ginger M.L."/>
            <person name="Field M.C."/>
            <person name="Barry J.D."/>
            <person name="Hertz-Fowler C."/>
            <person name="Berriman M."/>
        </authorList>
    </citation>
    <scope>NUCLEOTIDE SEQUENCE</scope>
    <source>
        <strain evidence="11">IL3000</strain>
    </source>
</reference>
<name>G0UZ19_TRYCI</name>
<evidence type="ECO:0000256" key="3">
    <source>
        <dbReference type="ARBA" id="ARBA00022448"/>
    </source>
</evidence>
<dbReference type="SUPFAM" id="SSF103506">
    <property type="entry name" value="Mitochondrial carrier"/>
    <property type="match status" value="1"/>
</dbReference>
<evidence type="ECO:0000313" key="11">
    <source>
        <dbReference type="EMBL" id="CCC94638.1"/>
    </source>
</evidence>
<keyword evidence="7" id="KW-0496">Mitochondrion</keyword>
<comment type="similarity">
    <text evidence="2 10">Belongs to the mitochondrial carrier (TC 2.A.29) family.</text>
</comment>
<dbReference type="GO" id="GO:0022857">
    <property type="term" value="F:transmembrane transporter activity"/>
    <property type="evidence" value="ECO:0007669"/>
    <property type="project" value="TreeGrafter"/>
</dbReference>
<sequence length="312" mass="33873">MDDGNVFREIAAGSAGGALATVVEYPLDTIKVRLQDDPHRYRGTLNCIMEVVRGEGFFSGLFKGLPLPVIGAAIENATLFVAYREAISLVQHLVYGKRWESDTEPYPAVFAAAAAGGIVVSHVLTPAELVKCKMQVQNTLPEEMRAYKNSADCVLSIYKKSGVCGLFTGHVSMLAREAIGCGMYFSTFQLVIRNMLQEGQVFTDASPFVHFLGGGCAGVVFWTSIYPIDVLKTKIQTCRGEYGNLTLARGMVQLYKREGIRGFMRGYGVTAIRAFPGNAVLIAVYEQVNWMYEARGRATGTLVCSAGCAGNT</sequence>
<evidence type="ECO:0000256" key="4">
    <source>
        <dbReference type="ARBA" id="ARBA00022692"/>
    </source>
</evidence>
<evidence type="ECO:0000256" key="10">
    <source>
        <dbReference type="RuleBase" id="RU000488"/>
    </source>
</evidence>
<dbReference type="VEuPathDB" id="TriTrypDB:TcIL3000.11.180"/>
<dbReference type="PANTHER" id="PTHR45624:SF48">
    <property type="entry name" value="CARRIER PROTEIN, PUTATIVE-RELATED"/>
    <property type="match status" value="1"/>
</dbReference>
<proteinExistence type="inferred from homology"/>
<evidence type="ECO:0000256" key="2">
    <source>
        <dbReference type="ARBA" id="ARBA00006375"/>
    </source>
</evidence>
<gene>
    <name evidence="11" type="ORF">TCIL3000_11_180</name>
</gene>
<dbReference type="GO" id="GO:0031966">
    <property type="term" value="C:mitochondrial membrane"/>
    <property type="evidence" value="ECO:0007669"/>
    <property type="project" value="UniProtKB-SubCell"/>
</dbReference>
<dbReference type="InterPro" id="IPR050567">
    <property type="entry name" value="Mitochondrial_Carrier"/>
</dbReference>
<feature type="repeat" description="Solcar" evidence="9">
    <location>
        <begin position="205"/>
        <end position="291"/>
    </location>
</feature>
<dbReference type="PROSITE" id="PS50920">
    <property type="entry name" value="SOLCAR"/>
    <property type="match status" value="3"/>
</dbReference>
<dbReference type="InterPro" id="IPR023395">
    <property type="entry name" value="MCP_dom_sf"/>
</dbReference>